<proteinExistence type="predicted"/>
<dbReference type="PANTHER" id="PTHR45713">
    <property type="entry name" value="FTP DOMAIN-CONTAINING PROTEIN"/>
    <property type="match status" value="1"/>
</dbReference>
<dbReference type="InterPro" id="IPR051941">
    <property type="entry name" value="BG_Antigen-Binding_Lectin"/>
</dbReference>
<reference evidence="3 4" key="1">
    <citation type="submission" date="2019-10" db="EMBL/GenBank/DDBJ databases">
        <title>The Genome Sequence of Clostridium tarantellae Isolated from Fish Brain.</title>
        <authorList>
            <person name="Bano L."/>
            <person name="Kiel M."/>
            <person name="Sales G."/>
            <person name="Doxey A.C."/>
            <person name="Mansfield M.J."/>
            <person name="Schiavone M."/>
            <person name="Rossetto O."/>
            <person name="Pirazzini M."/>
            <person name="Dobrindt U."/>
            <person name="Montecucco C."/>
        </authorList>
    </citation>
    <scope>NUCLEOTIDE SEQUENCE [LARGE SCALE GENOMIC DNA]</scope>
    <source>
        <strain evidence="3 4">DSM 3997</strain>
    </source>
</reference>
<dbReference type="GO" id="GO:0016798">
    <property type="term" value="F:hydrolase activity, acting on glycosyl bonds"/>
    <property type="evidence" value="ECO:0007669"/>
    <property type="project" value="UniProtKB-KW"/>
</dbReference>
<dbReference type="InterPro" id="IPR000421">
    <property type="entry name" value="FA58C"/>
</dbReference>
<evidence type="ECO:0000313" key="4">
    <source>
        <dbReference type="Proteomes" id="UP000430345"/>
    </source>
</evidence>
<feature type="domain" description="F5/8 type C" evidence="2">
    <location>
        <begin position="317"/>
        <end position="455"/>
    </location>
</feature>
<dbReference type="RefSeq" id="WP_152890695.1">
    <property type="nucleotide sequence ID" value="NZ_WHJC01000194.1"/>
</dbReference>
<evidence type="ECO:0000259" key="2">
    <source>
        <dbReference type="PROSITE" id="PS50022"/>
    </source>
</evidence>
<organism evidence="3 4">
    <name type="scientific">Clostridium tarantellae</name>
    <dbReference type="NCBI Taxonomy" id="39493"/>
    <lineage>
        <taxon>Bacteria</taxon>
        <taxon>Bacillati</taxon>
        <taxon>Bacillota</taxon>
        <taxon>Clostridia</taxon>
        <taxon>Eubacteriales</taxon>
        <taxon>Clostridiaceae</taxon>
        <taxon>Clostridium</taxon>
    </lineage>
</organism>
<accession>A0A6I1MMS5</accession>
<name>A0A6I1MMS5_9CLOT</name>
<dbReference type="Pfam" id="PF00754">
    <property type="entry name" value="F5_F8_type_C"/>
    <property type="match status" value="4"/>
</dbReference>
<dbReference type="Gene3D" id="2.60.120.260">
    <property type="entry name" value="Galactose-binding domain-like"/>
    <property type="match status" value="5"/>
</dbReference>
<dbReference type="PROSITE" id="PS50022">
    <property type="entry name" value="FA58C_3"/>
    <property type="match status" value="4"/>
</dbReference>
<dbReference type="InterPro" id="IPR008979">
    <property type="entry name" value="Galactose-bd-like_sf"/>
</dbReference>
<keyword evidence="4" id="KW-1185">Reference proteome</keyword>
<sequence length="749" mass="83355">MYKPLSLSNESPPMPPPDPIIDTTDLILLNDSNLGTATNQFNFSKGWNYEKLIEDQAYNGDNHWTIEVGATVAVNFVSPKFHIVAIKDPNHGIMTLSIDGGSEIDVDLYSSKRTFKQIVYESSVLSNSEHKIVLKCSGRKNTSANGIAASIDAIFIEPMPIIDPTPPPTPPSTLPTTTSPITPTTNLALKKTVMASSNTSSANFITDGQTTKWSSGNFDAGHQWIYIDLGIATDFDTLKIFWYISYATIYRIEISNDSMNWSSIYRTTNGTGKIEEISLSSIQKARFVRLYCEQSLPNMNNVDIYEIEIYNMHETSATAPKPITPTTNLALKKPVIASSNTSSANFITDGRSTKWSSENFINGPQWIYVDLGVTTDFDNLRIYWSSENATIYRIETSNDSMNWSSIYKTTNGKGRIEEISLSSTQKARFVRLYCEKNSSNISDKIAIYEIEVRNKNITSPPTDPVPTQPQPTPTPISTTNLALKKSVMASSNVSSAKYITDGRATRWSSGSFANDHQWVFIDLGVSTNFDTIKIYWGQDNATIYKIDISNDAITWTSIYRTTNGKGSIEEITLNSIQKARFIRVYCEQANTAISPIVSIYEIKVYNISGNSMPTTSPNPTTNLALKKSVMASSNASFTKYITDGRTTSWSSGSFANSHQWVFIDLGVSTDFNTVKIHWGRNNATIYKIDISNDAITWTSVYRTTNGKGSIEEITLNSIQKARFIRVYCEQANTAISPIVSIYEIEIFNN</sequence>
<protein>
    <recommendedName>
        <fullName evidence="2">F5/8 type C domain-containing protein</fullName>
    </recommendedName>
</protein>
<keyword evidence="1" id="KW-0378">Hydrolase</keyword>
<evidence type="ECO:0000313" key="3">
    <source>
        <dbReference type="EMBL" id="MPQ44324.1"/>
    </source>
</evidence>
<feature type="domain" description="F5/8 type C" evidence="2">
    <location>
        <begin position="169"/>
        <end position="312"/>
    </location>
</feature>
<dbReference type="AlphaFoldDB" id="A0A6I1MMS5"/>
<feature type="domain" description="F5/8 type C" evidence="2">
    <location>
        <begin position="604"/>
        <end position="749"/>
    </location>
</feature>
<comment type="caution">
    <text evidence="3">The sequence shown here is derived from an EMBL/GenBank/DDBJ whole genome shotgun (WGS) entry which is preliminary data.</text>
</comment>
<dbReference type="EMBL" id="WHJC01000194">
    <property type="protein sequence ID" value="MPQ44324.1"/>
    <property type="molecule type" value="Genomic_DNA"/>
</dbReference>
<feature type="domain" description="F5/8 type C" evidence="2">
    <location>
        <begin position="458"/>
        <end position="584"/>
    </location>
</feature>
<gene>
    <name evidence="3" type="ORF">GBZ86_11190</name>
</gene>
<dbReference type="Proteomes" id="UP000430345">
    <property type="component" value="Unassembled WGS sequence"/>
</dbReference>
<evidence type="ECO:0000256" key="1">
    <source>
        <dbReference type="ARBA" id="ARBA00023295"/>
    </source>
</evidence>
<dbReference type="OrthoDB" id="220114at2"/>
<keyword evidence="1" id="KW-0326">Glycosidase</keyword>
<dbReference type="PANTHER" id="PTHR45713:SF6">
    <property type="entry name" value="F5_8 TYPE C DOMAIN-CONTAINING PROTEIN"/>
    <property type="match status" value="1"/>
</dbReference>
<dbReference type="SUPFAM" id="SSF49785">
    <property type="entry name" value="Galactose-binding domain-like"/>
    <property type="match status" value="4"/>
</dbReference>